<evidence type="ECO:0000256" key="3">
    <source>
        <dbReference type="ARBA" id="ARBA00022452"/>
    </source>
</evidence>
<organism evidence="13 14">
    <name type="scientific">Planctobacterium marinum</name>
    <dbReference type="NCBI Taxonomy" id="1631968"/>
    <lineage>
        <taxon>Bacteria</taxon>
        <taxon>Pseudomonadati</taxon>
        <taxon>Pseudomonadota</taxon>
        <taxon>Gammaproteobacteria</taxon>
        <taxon>Alteromonadales</taxon>
        <taxon>Alteromonadaceae</taxon>
        <taxon>Planctobacterium</taxon>
    </lineage>
</organism>
<dbReference type="EMBL" id="AP027272">
    <property type="protein sequence ID" value="BDX06612.1"/>
    <property type="molecule type" value="Genomic_DNA"/>
</dbReference>
<evidence type="ECO:0000313" key="14">
    <source>
        <dbReference type="Proteomes" id="UP001333710"/>
    </source>
</evidence>
<evidence type="ECO:0000256" key="9">
    <source>
        <dbReference type="ARBA" id="ARBA00023136"/>
    </source>
</evidence>
<dbReference type="Pfam" id="PF00593">
    <property type="entry name" value="TonB_dep_Rec_b-barrel"/>
    <property type="match status" value="1"/>
</dbReference>
<dbReference type="PROSITE" id="PS52016">
    <property type="entry name" value="TONB_DEPENDENT_REC_3"/>
    <property type="match status" value="1"/>
</dbReference>
<evidence type="ECO:0000256" key="11">
    <source>
        <dbReference type="PROSITE-ProRule" id="PRU01360"/>
    </source>
</evidence>
<evidence type="ECO:0000256" key="7">
    <source>
        <dbReference type="ARBA" id="ARBA00023065"/>
    </source>
</evidence>
<keyword evidence="3 11" id="KW-1134">Transmembrane beta strand</keyword>
<keyword evidence="5 11" id="KW-0812">Transmembrane</keyword>
<keyword evidence="13" id="KW-0675">Receptor</keyword>
<dbReference type="InterPro" id="IPR036942">
    <property type="entry name" value="Beta-barrel_TonB_sf"/>
</dbReference>
<keyword evidence="2 11" id="KW-0813">Transport</keyword>
<dbReference type="AlphaFoldDB" id="A0AA48HQ24"/>
<evidence type="ECO:0000259" key="12">
    <source>
        <dbReference type="Pfam" id="PF00593"/>
    </source>
</evidence>
<protein>
    <submittedName>
        <fullName evidence="13">TonB-dependent receptor</fullName>
    </submittedName>
</protein>
<evidence type="ECO:0000256" key="4">
    <source>
        <dbReference type="ARBA" id="ARBA00022496"/>
    </source>
</evidence>
<dbReference type="RefSeq" id="WP_338292624.1">
    <property type="nucleotide sequence ID" value="NZ_AP027272.1"/>
</dbReference>
<dbReference type="PANTHER" id="PTHR32552:SF81">
    <property type="entry name" value="TONB-DEPENDENT OUTER MEMBRANE RECEPTOR"/>
    <property type="match status" value="1"/>
</dbReference>
<reference evidence="13" key="1">
    <citation type="submission" date="2023-01" db="EMBL/GenBank/DDBJ databases">
        <title>Complete genome sequence of Planctobacterium marinum strain Dej080120_11.</title>
        <authorList>
            <person name="Ueki S."/>
            <person name="Maruyama F."/>
        </authorList>
    </citation>
    <scope>NUCLEOTIDE SEQUENCE</scope>
    <source>
        <strain evidence="13">Dej080120_11</strain>
    </source>
</reference>
<dbReference type="PANTHER" id="PTHR32552">
    <property type="entry name" value="FERRICHROME IRON RECEPTOR-RELATED"/>
    <property type="match status" value="1"/>
</dbReference>
<dbReference type="Gene3D" id="2.40.170.20">
    <property type="entry name" value="TonB-dependent receptor, beta-barrel domain"/>
    <property type="match status" value="1"/>
</dbReference>
<evidence type="ECO:0000256" key="6">
    <source>
        <dbReference type="ARBA" id="ARBA00023004"/>
    </source>
</evidence>
<evidence type="ECO:0000256" key="2">
    <source>
        <dbReference type="ARBA" id="ARBA00022448"/>
    </source>
</evidence>
<keyword evidence="10 11" id="KW-0998">Cell outer membrane</keyword>
<evidence type="ECO:0000313" key="13">
    <source>
        <dbReference type="EMBL" id="BDX06612.1"/>
    </source>
</evidence>
<proteinExistence type="inferred from homology"/>
<feature type="domain" description="TonB-dependent receptor-like beta-barrel" evidence="12">
    <location>
        <begin position="162"/>
        <end position="586"/>
    </location>
</feature>
<keyword evidence="6" id="KW-0408">Iron</keyword>
<comment type="subcellular location">
    <subcellularLocation>
        <location evidence="1 11">Cell outer membrane</location>
        <topology evidence="1 11">Multi-pass membrane protein</topology>
    </subcellularLocation>
</comment>
<dbReference type="GO" id="GO:0009279">
    <property type="term" value="C:cell outer membrane"/>
    <property type="evidence" value="ECO:0007669"/>
    <property type="project" value="UniProtKB-SubCell"/>
</dbReference>
<evidence type="ECO:0000256" key="5">
    <source>
        <dbReference type="ARBA" id="ARBA00022692"/>
    </source>
</evidence>
<keyword evidence="4" id="KW-0410">Iron transport</keyword>
<accession>A0AA48HQ24</accession>
<dbReference type="InterPro" id="IPR000531">
    <property type="entry name" value="Beta-barrel_TonB"/>
</dbReference>
<keyword evidence="7" id="KW-0406">Ion transport</keyword>
<evidence type="ECO:0000256" key="8">
    <source>
        <dbReference type="ARBA" id="ARBA00023077"/>
    </source>
</evidence>
<dbReference type="SUPFAM" id="SSF56935">
    <property type="entry name" value="Porins"/>
    <property type="match status" value="1"/>
</dbReference>
<dbReference type="KEGG" id="pmaw:MACH26_21330"/>
<keyword evidence="8" id="KW-0798">TonB box</keyword>
<gene>
    <name evidence="13" type="primary">fyuA_1</name>
    <name evidence="13" type="ORF">MACH26_21330</name>
</gene>
<evidence type="ECO:0000256" key="10">
    <source>
        <dbReference type="ARBA" id="ARBA00023237"/>
    </source>
</evidence>
<dbReference type="InterPro" id="IPR039426">
    <property type="entry name" value="TonB-dep_rcpt-like"/>
</dbReference>
<keyword evidence="9 11" id="KW-0472">Membrane</keyword>
<keyword evidence="14" id="KW-1185">Reference proteome</keyword>
<sequence>MSNSLLYLFDVERIEVLKGPQGTLFGRNTTGGAVLINSKRPEFFTEGYFTLGTANQDHHKIEGVFNTALTEQTAIRLGFSQQDYDYSSNNLAPGYPQSGMKQNNFRFLLSHQTEQLDVLFKLHGADWEGNVKPVRSKGYIADLSTGELCPPELAGSTACTDNFGFNVGSDAFHDVRLDDNSPHSTERFGGSVEFNYRLSEDTTFTSISSVNQLDRLHTFNCDASTARLCDGGLGVDNQTVTQEFRLNQQLGEHYFIAGLFYLDEAIEQDNQIDLFYDARALLTAGPAHFFYDNTVDTQSIGLFGQFDFQISERFTLTTGLRYTKEDIDYVATSTINVPAFAGDFDGVTVPGWNFQGDIEDNDVSGKIALVQKLNEQTSVYYSFNRGFKSGGYNGALAFSPDEARLAEYGPESLKAWEIGMKTHLNDLHLNLAAFYYDYDNQQVFMNQQSSQQLAAPAQVLDNVGHSKIYGAELDISYTPDNHWLLMAGIGYLPEANLDEFINLNGEVIRDNRLPFSSEWNLNGLANYRMDLFDGTLSLQLEFDHQSEFYFDQNQNPYAKQDDYTLWNGNISWESEFWRLSLWGKNLTDEEYSQIHFDMGPSFGLLQDLKGEARRYGVEVTYLF</sequence>
<dbReference type="GO" id="GO:0006826">
    <property type="term" value="P:iron ion transport"/>
    <property type="evidence" value="ECO:0007669"/>
    <property type="project" value="UniProtKB-KW"/>
</dbReference>
<evidence type="ECO:0000256" key="1">
    <source>
        <dbReference type="ARBA" id="ARBA00004571"/>
    </source>
</evidence>
<dbReference type="Proteomes" id="UP001333710">
    <property type="component" value="Chromosome"/>
</dbReference>
<comment type="similarity">
    <text evidence="11">Belongs to the TonB-dependent receptor family.</text>
</comment>
<name>A0AA48HQ24_9ALTE</name>